<organism evidence="2 3">
    <name type="scientific">Rangifer tarandus platyrhynchus</name>
    <name type="common">Svalbard reindeer</name>
    <dbReference type="NCBI Taxonomy" id="3082113"/>
    <lineage>
        <taxon>Eukaryota</taxon>
        <taxon>Metazoa</taxon>
        <taxon>Chordata</taxon>
        <taxon>Craniata</taxon>
        <taxon>Vertebrata</taxon>
        <taxon>Euteleostomi</taxon>
        <taxon>Mammalia</taxon>
        <taxon>Eutheria</taxon>
        <taxon>Laurasiatheria</taxon>
        <taxon>Artiodactyla</taxon>
        <taxon>Ruminantia</taxon>
        <taxon>Pecora</taxon>
        <taxon>Cervidae</taxon>
        <taxon>Odocoileinae</taxon>
        <taxon>Rangifer</taxon>
    </lineage>
</organism>
<accession>A0ABN8XSJ7</accession>
<evidence type="ECO:0000313" key="3">
    <source>
        <dbReference type="Proteomes" id="UP001176941"/>
    </source>
</evidence>
<feature type="compositionally biased region" description="Basic and acidic residues" evidence="1">
    <location>
        <begin position="72"/>
        <end position="84"/>
    </location>
</feature>
<evidence type="ECO:0000313" key="2">
    <source>
        <dbReference type="EMBL" id="CAI9151993.1"/>
    </source>
</evidence>
<protein>
    <submittedName>
        <fullName evidence="2">Uncharacterized protein</fullName>
    </submittedName>
</protein>
<sequence>MRLLPTPSPGFLFSPRSESEAPKLLVSAALLLCDCSEEKERLFASPASVRLRRAGDAPGVSKQPGNAYDGPNLKRRDHDGENRA</sequence>
<feature type="region of interest" description="Disordered" evidence="1">
    <location>
        <begin position="50"/>
        <end position="84"/>
    </location>
</feature>
<evidence type="ECO:0000256" key="1">
    <source>
        <dbReference type="SAM" id="MobiDB-lite"/>
    </source>
</evidence>
<keyword evidence="3" id="KW-1185">Reference proteome</keyword>
<proteinExistence type="predicted"/>
<name>A0ABN8XSJ7_RANTA</name>
<gene>
    <name evidence="2" type="ORF">MRATA1EN1_LOCUS955</name>
</gene>
<reference evidence="2" key="1">
    <citation type="submission" date="2023-04" db="EMBL/GenBank/DDBJ databases">
        <authorList>
            <consortium name="ELIXIR-Norway"/>
        </authorList>
    </citation>
    <scope>NUCLEOTIDE SEQUENCE [LARGE SCALE GENOMIC DNA]</scope>
</reference>
<dbReference type="Proteomes" id="UP001176941">
    <property type="component" value="Chromosome 1"/>
</dbReference>
<dbReference type="EMBL" id="OX459937">
    <property type="protein sequence ID" value="CAI9151993.1"/>
    <property type="molecule type" value="Genomic_DNA"/>
</dbReference>